<gene>
    <name evidence="1" type="ORF">K8W17_02215</name>
</gene>
<name>A0A921B2K2_9LACO</name>
<proteinExistence type="predicted"/>
<protein>
    <recommendedName>
        <fullName evidence="3">IpaB/EvcA family protein</fullName>
    </recommendedName>
</protein>
<dbReference type="Proteomes" id="UP000774947">
    <property type="component" value="Unassembled WGS sequence"/>
</dbReference>
<dbReference type="EMBL" id="DYXY01000052">
    <property type="protein sequence ID" value="HJE14877.1"/>
    <property type="molecule type" value="Genomic_DNA"/>
</dbReference>
<evidence type="ECO:0008006" key="3">
    <source>
        <dbReference type="Google" id="ProtNLM"/>
    </source>
</evidence>
<sequence length="322" mass="36845">MTSTFNLSAPVQNLLDQFQKEMAPKQIILQEKESQFPATMLDPEESQMILTKTGDIELFVPNPRFANFIVAHELMHLQQEGRQSVQISYVKQNNPQFSQFLDQIGQELRNIVVHQAMHQQLLELGVLDDDVQQAIQKLIDEKLPVDDSTTSALVIAMKAIQLADTFTFVGLVDHWQEKFAKSMKVAAELWQLVITANLTTNRQVRALIGQLINYFAEYFDKFGLQIPSLADNLLLKPVLSERQLKLSVRQLFQLWRQPNAATTYLVKGIQDEQAISLIEIPKDEQQEAAMLAIYDLSVQAFLDKFALNYAPRDLRVFPEDEQ</sequence>
<dbReference type="AlphaFoldDB" id="A0A921B2K2"/>
<evidence type="ECO:0000313" key="1">
    <source>
        <dbReference type="EMBL" id="HJE14877.1"/>
    </source>
</evidence>
<reference evidence="1" key="2">
    <citation type="submission" date="2021-09" db="EMBL/GenBank/DDBJ databases">
        <authorList>
            <person name="Gilroy R."/>
        </authorList>
    </citation>
    <scope>NUCLEOTIDE SEQUENCE</scope>
    <source>
        <strain evidence="1">CHK173-2119</strain>
    </source>
</reference>
<evidence type="ECO:0000313" key="2">
    <source>
        <dbReference type="Proteomes" id="UP000774947"/>
    </source>
</evidence>
<accession>A0A921B2K2</accession>
<reference evidence="1" key="1">
    <citation type="journal article" date="2021" name="PeerJ">
        <title>Extensive microbial diversity within the chicken gut microbiome revealed by metagenomics and culture.</title>
        <authorList>
            <person name="Gilroy R."/>
            <person name="Ravi A."/>
            <person name="Getino M."/>
            <person name="Pursley I."/>
            <person name="Horton D.L."/>
            <person name="Alikhan N.F."/>
            <person name="Baker D."/>
            <person name="Gharbi K."/>
            <person name="Hall N."/>
            <person name="Watson M."/>
            <person name="Adriaenssens E.M."/>
            <person name="Foster-Nyarko E."/>
            <person name="Jarju S."/>
            <person name="Secka A."/>
            <person name="Antonio M."/>
            <person name="Oren A."/>
            <person name="Chaudhuri R.R."/>
            <person name="La Ragione R."/>
            <person name="Hildebrand F."/>
            <person name="Pallen M.J."/>
        </authorList>
    </citation>
    <scope>NUCLEOTIDE SEQUENCE</scope>
    <source>
        <strain evidence="1">CHK173-2119</strain>
    </source>
</reference>
<organism evidence="1 2">
    <name type="scientific">Lapidilactobacillus dextrinicus</name>
    <dbReference type="NCBI Taxonomy" id="51664"/>
    <lineage>
        <taxon>Bacteria</taxon>
        <taxon>Bacillati</taxon>
        <taxon>Bacillota</taxon>
        <taxon>Bacilli</taxon>
        <taxon>Lactobacillales</taxon>
        <taxon>Lactobacillaceae</taxon>
        <taxon>Lapidilactobacillus</taxon>
    </lineage>
</organism>
<comment type="caution">
    <text evidence="1">The sequence shown here is derived from an EMBL/GenBank/DDBJ whole genome shotgun (WGS) entry which is preliminary data.</text>
</comment>